<evidence type="ECO:0000313" key="4">
    <source>
        <dbReference type="EMBL" id="KAL2326777.1"/>
    </source>
</evidence>
<dbReference type="EMBL" id="JBGMDY010000007">
    <property type="protein sequence ID" value="KAL2326777.1"/>
    <property type="molecule type" value="Genomic_DNA"/>
</dbReference>
<dbReference type="GO" id="GO:0005516">
    <property type="term" value="F:calmodulin binding"/>
    <property type="evidence" value="ECO:0007669"/>
    <property type="project" value="UniProtKB-KW"/>
</dbReference>
<evidence type="ECO:0000256" key="1">
    <source>
        <dbReference type="ARBA" id="ARBA00022860"/>
    </source>
</evidence>
<keyword evidence="5" id="KW-1185">Reference proteome</keyword>
<dbReference type="Proteomes" id="UP001603857">
    <property type="component" value="Unassembled WGS sequence"/>
</dbReference>
<comment type="similarity">
    <text evidence="2">Belongs to the IQD family.</text>
</comment>
<evidence type="ECO:0008006" key="6">
    <source>
        <dbReference type="Google" id="ProtNLM"/>
    </source>
</evidence>
<reference evidence="4 5" key="1">
    <citation type="submission" date="2024-08" db="EMBL/GenBank/DDBJ databases">
        <title>Insights into the chromosomal genome structure of Flemingia macrophylla.</title>
        <authorList>
            <person name="Ding Y."/>
            <person name="Zhao Y."/>
            <person name="Bi W."/>
            <person name="Wu M."/>
            <person name="Zhao G."/>
            <person name="Gong Y."/>
            <person name="Li W."/>
            <person name="Zhang P."/>
        </authorList>
    </citation>
    <scope>NUCLEOTIDE SEQUENCE [LARGE SCALE GENOMIC DNA]</scope>
    <source>
        <strain evidence="4">DYQJB</strain>
        <tissue evidence="4">Leaf</tissue>
    </source>
</reference>
<comment type="caution">
    <text evidence="4">The sequence shown here is derived from an EMBL/GenBank/DDBJ whole genome shotgun (WGS) entry which is preliminary data.</text>
</comment>
<dbReference type="PANTHER" id="PTHR32295:SF260">
    <property type="entry name" value="CALMODULIN-BINDING PROTEIN"/>
    <property type="match status" value="1"/>
</dbReference>
<evidence type="ECO:0000313" key="5">
    <source>
        <dbReference type="Proteomes" id="UP001603857"/>
    </source>
</evidence>
<keyword evidence="1" id="KW-0112">Calmodulin-binding</keyword>
<dbReference type="AlphaFoldDB" id="A0ABD1LTF8"/>
<evidence type="ECO:0000256" key="3">
    <source>
        <dbReference type="SAM" id="MobiDB-lite"/>
    </source>
</evidence>
<evidence type="ECO:0000256" key="2">
    <source>
        <dbReference type="ARBA" id="ARBA00024341"/>
    </source>
</evidence>
<gene>
    <name evidence="4" type="ORF">Fmac_020204</name>
</gene>
<name>A0ABD1LTF8_9FABA</name>
<feature type="region of interest" description="Disordered" evidence="3">
    <location>
        <begin position="11"/>
        <end position="55"/>
    </location>
</feature>
<organism evidence="4 5">
    <name type="scientific">Flemingia macrophylla</name>
    <dbReference type="NCBI Taxonomy" id="520843"/>
    <lineage>
        <taxon>Eukaryota</taxon>
        <taxon>Viridiplantae</taxon>
        <taxon>Streptophyta</taxon>
        <taxon>Embryophyta</taxon>
        <taxon>Tracheophyta</taxon>
        <taxon>Spermatophyta</taxon>
        <taxon>Magnoliopsida</taxon>
        <taxon>eudicotyledons</taxon>
        <taxon>Gunneridae</taxon>
        <taxon>Pentapetalae</taxon>
        <taxon>rosids</taxon>
        <taxon>fabids</taxon>
        <taxon>Fabales</taxon>
        <taxon>Fabaceae</taxon>
        <taxon>Papilionoideae</taxon>
        <taxon>50 kb inversion clade</taxon>
        <taxon>NPAAA clade</taxon>
        <taxon>indigoferoid/millettioid clade</taxon>
        <taxon>Phaseoleae</taxon>
        <taxon>Flemingia</taxon>
    </lineage>
</organism>
<dbReference type="PANTHER" id="PTHR32295">
    <property type="entry name" value="IQ-DOMAIN 5-RELATED"/>
    <property type="match status" value="1"/>
</dbReference>
<feature type="region of interest" description="Disordered" evidence="3">
    <location>
        <begin position="255"/>
        <end position="311"/>
    </location>
</feature>
<accession>A0ABD1LTF8</accession>
<protein>
    <recommendedName>
        <fullName evidence="6">Protein IQ-DOMAIN 1</fullName>
    </recommendedName>
</protein>
<feature type="compositionally biased region" description="Basic and acidic residues" evidence="3">
    <location>
        <begin position="289"/>
        <end position="300"/>
    </location>
</feature>
<feature type="compositionally biased region" description="Basic and acidic residues" evidence="3">
    <location>
        <begin position="16"/>
        <end position="48"/>
    </location>
</feature>
<feature type="compositionally biased region" description="Basic and acidic residues" evidence="3">
    <location>
        <begin position="268"/>
        <end position="278"/>
    </location>
</feature>
<proteinExistence type="inferred from homology"/>
<sequence length="311" mass="36301">MSPKKWFKMIVKLKKPKEDKSKEEKVQSTPEKSNESFEEKQEDTHEKSSSIPSEGLVVERTVPTRLIEDIAATRIQNAFRAFLKLAHGHTDEMNQKCTAKRTLHHLRGAEKFEALIQDHMAREQTVTALNYIHSWSRIQDQIKARRHHMITEARIRQKKLENQLKLEAKIHELQVEWCGGSETMEEILSRIQQREEAALKRERAMAYAFSHQWRPNCSQYLGQVTYGVGKESWGWSWKERWVAARPWEIRVRFQGPVTKKTNGQPQRSKVDNKNHNDSKLPLSESELSNGKETEKVKESNIPELSKNNLAK</sequence>